<feature type="compositionally biased region" description="Polar residues" evidence="11">
    <location>
        <begin position="320"/>
        <end position="335"/>
    </location>
</feature>
<dbReference type="SUPFAM" id="SSF48726">
    <property type="entry name" value="Immunoglobulin"/>
    <property type="match status" value="1"/>
</dbReference>
<dbReference type="GO" id="GO:0042102">
    <property type="term" value="P:positive regulation of T cell proliferation"/>
    <property type="evidence" value="ECO:0007669"/>
    <property type="project" value="TreeGrafter"/>
</dbReference>
<keyword evidence="10" id="KW-0393">Immunoglobulin domain</keyword>
<evidence type="ECO:0000256" key="11">
    <source>
        <dbReference type="SAM" id="MobiDB-lite"/>
    </source>
</evidence>
<evidence type="ECO:0000256" key="12">
    <source>
        <dbReference type="SAM" id="Phobius"/>
    </source>
</evidence>
<evidence type="ECO:0000256" key="7">
    <source>
        <dbReference type="ARBA" id="ARBA00023157"/>
    </source>
</evidence>
<evidence type="ECO:0000256" key="2">
    <source>
        <dbReference type="ARBA" id="ARBA00022475"/>
    </source>
</evidence>
<evidence type="ECO:0000256" key="9">
    <source>
        <dbReference type="ARBA" id="ARBA00023180"/>
    </source>
</evidence>
<dbReference type="InterPro" id="IPR003599">
    <property type="entry name" value="Ig_sub"/>
</dbReference>
<feature type="region of interest" description="Disordered" evidence="11">
    <location>
        <begin position="302"/>
        <end position="335"/>
    </location>
</feature>
<accession>A0A9N7Z0U7</accession>
<dbReference type="InterPro" id="IPR051713">
    <property type="entry name" value="T-cell_Activation_Regulation"/>
</dbReference>
<dbReference type="InterPro" id="IPR013783">
    <property type="entry name" value="Ig-like_fold"/>
</dbReference>
<dbReference type="InterPro" id="IPR007110">
    <property type="entry name" value="Ig-like_dom"/>
</dbReference>
<keyword evidence="9" id="KW-0325">Glycoprotein</keyword>
<organism evidence="15 16">
    <name type="scientific">Pleuronectes platessa</name>
    <name type="common">European plaice</name>
    <dbReference type="NCBI Taxonomy" id="8262"/>
    <lineage>
        <taxon>Eukaryota</taxon>
        <taxon>Metazoa</taxon>
        <taxon>Chordata</taxon>
        <taxon>Craniata</taxon>
        <taxon>Vertebrata</taxon>
        <taxon>Euteleostomi</taxon>
        <taxon>Actinopterygii</taxon>
        <taxon>Neopterygii</taxon>
        <taxon>Teleostei</taxon>
        <taxon>Neoteleostei</taxon>
        <taxon>Acanthomorphata</taxon>
        <taxon>Carangaria</taxon>
        <taxon>Pleuronectiformes</taxon>
        <taxon>Pleuronectoidei</taxon>
        <taxon>Pleuronectidae</taxon>
        <taxon>Pleuronectes</taxon>
    </lineage>
</organism>
<comment type="subcellular location">
    <subcellularLocation>
        <location evidence="1">Cell membrane</location>
        <topology evidence="1">Single-pass type I membrane protein</topology>
    </subcellularLocation>
</comment>
<dbReference type="PROSITE" id="PS50835">
    <property type="entry name" value="IG_LIKE"/>
    <property type="match status" value="1"/>
</dbReference>
<evidence type="ECO:0000313" key="15">
    <source>
        <dbReference type="EMBL" id="CAB1445649.1"/>
    </source>
</evidence>
<dbReference type="Gene3D" id="2.60.40.10">
    <property type="entry name" value="Immunoglobulins"/>
    <property type="match status" value="1"/>
</dbReference>
<feature type="domain" description="Ig-like" evidence="14">
    <location>
        <begin position="33"/>
        <end position="140"/>
    </location>
</feature>
<evidence type="ECO:0000256" key="8">
    <source>
        <dbReference type="ARBA" id="ARBA00023170"/>
    </source>
</evidence>
<comment type="caution">
    <text evidence="15">The sequence shown here is derived from an EMBL/GenBank/DDBJ whole genome shotgun (WGS) entry which is preliminary data.</text>
</comment>
<evidence type="ECO:0000256" key="5">
    <source>
        <dbReference type="ARBA" id="ARBA00022989"/>
    </source>
</evidence>
<feature type="transmembrane region" description="Helical" evidence="12">
    <location>
        <begin position="146"/>
        <end position="166"/>
    </location>
</feature>
<dbReference type="GO" id="GO:0031295">
    <property type="term" value="P:T cell costimulation"/>
    <property type="evidence" value="ECO:0007669"/>
    <property type="project" value="TreeGrafter"/>
</dbReference>
<dbReference type="SMART" id="SM00409">
    <property type="entry name" value="IG"/>
    <property type="match status" value="1"/>
</dbReference>
<evidence type="ECO:0000256" key="1">
    <source>
        <dbReference type="ARBA" id="ARBA00004251"/>
    </source>
</evidence>
<dbReference type="GO" id="GO:0007166">
    <property type="term" value="P:cell surface receptor signaling pathway"/>
    <property type="evidence" value="ECO:0007669"/>
    <property type="project" value="TreeGrafter"/>
</dbReference>
<dbReference type="OrthoDB" id="8963697at2759"/>
<keyword evidence="2" id="KW-1003">Cell membrane</keyword>
<reference evidence="15" key="1">
    <citation type="submission" date="2020-03" db="EMBL/GenBank/DDBJ databases">
        <authorList>
            <person name="Weist P."/>
        </authorList>
    </citation>
    <scope>NUCLEOTIDE SEQUENCE</scope>
</reference>
<proteinExistence type="predicted"/>
<dbReference type="Pfam" id="PF07686">
    <property type="entry name" value="V-set"/>
    <property type="match status" value="1"/>
</dbReference>
<evidence type="ECO:0000256" key="13">
    <source>
        <dbReference type="SAM" id="SignalP"/>
    </source>
</evidence>
<keyword evidence="4 13" id="KW-0732">Signal</keyword>
<keyword evidence="7" id="KW-1015">Disulfide bond</keyword>
<evidence type="ECO:0000256" key="10">
    <source>
        <dbReference type="ARBA" id="ARBA00023319"/>
    </source>
</evidence>
<dbReference type="GO" id="GO:0071222">
    <property type="term" value="P:cellular response to lipopolysaccharide"/>
    <property type="evidence" value="ECO:0007669"/>
    <property type="project" value="TreeGrafter"/>
</dbReference>
<gene>
    <name evidence="15" type="ORF">PLEPLA_LOCUS33380</name>
</gene>
<evidence type="ECO:0000256" key="3">
    <source>
        <dbReference type="ARBA" id="ARBA00022692"/>
    </source>
</evidence>
<dbReference type="PANTHER" id="PTHR25466">
    <property type="entry name" value="T-LYMPHOCYTE ACTIVATION ANTIGEN"/>
    <property type="match status" value="1"/>
</dbReference>
<keyword evidence="6 12" id="KW-0472">Membrane</keyword>
<keyword evidence="3 12" id="KW-0812">Transmembrane</keyword>
<dbReference type="GO" id="GO:0009897">
    <property type="term" value="C:external side of plasma membrane"/>
    <property type="evidence" value="ECO:0007669"/>
    <property type="project" value="TreeGrafter"/>
</dbReference>
<evidence type="ECO:0000259" key="14">
    <source>
        <dbReference type="PROSITE" id="PS50835"/>
    </source>
</evidence>
<dbReference type="AlphaFoldDB" id="A0A9N7Z0U7"/>
<dbReference type="EMBL" id="CADEAL010003735">
    <property type="protein sequence ID" value="CAB1445649.1"/>
    <property type="molecule type" value="Genomic_DNA"/>
</dbReference>
<keyword evidence="16" id="KW-1185">Reference proteome</keyword>
<dbReference type="InterPro" id="IPR013106">
    <property type="entry name" value="Ig_V-set"/>
</dbReference>
<dbReference type="Proteomes" id="UP001153269">
    <property type="component" value="Unassembled WGS sequence"/>
</dbReference>
<dbReference type="PANTHER" id="PTHR25466:SF14">
    <property type="entry name" value="BUTYROPHILIN SUBFAMILY 2 MEMBER A2-LIKE-RELATED"/>
    <property type="match status" value="1"/>
</dbReference>
<sequence length="335" mass="38078">MNADKWIFPLALCFLCASSNDEQHFEKLCGQNPYLCEMHTVSTPLGSSVLLPCNFTTSGLRWVSWVRASGENLLHLMSDGHVQFMLPKEGRVKVFPNQGSRGNYPIRIDDLQESDLGCYCCLQGNKCHQVDLHVTTDTLSEETWRLIYICVGVVTFILLGVGSYFLHKKMTQDNTTNLVGVDIEVSDQPAPTDRGPQHEELGGADNHSLVYENDDQDPANQQGGLKINYCSTVGLPDLYRAQTTQSTVYANLNQFNFEMVESQRTTHRFQREVYDRSGKSCFTQHDYVNQDEISNQPTMSATVENHERGFRKKKAKANREYNNPIYNRSQEQLNK</sequence>
<evidence type="ECO:0000256" key="6">
    <source>
        <dbReference type="ARBA" id="ARBA00023136"/>
    </source>
</evidence>
<feature type="signal peptide" evidence="13">
    <location>
        <begin position="1"/>
        <end position="19"/>
    </location>
</feature>
<evidence type="ECO:0000256" key="4">
    <source>
        <dbReference type="ARBA" id="ARBA00022729"/>
    </source>
</evidence>
<dbReference type="GO" id="GO:0042130">
    <property type="term" value="P:negative regulation of T cell proliferation"/>
    <property type="evidence" value="ECO:0007669"/>
    <property type="project" value="TreeGrafter"/>
</dbReference>
<keyword evidence="5 12" id="KW-1133">Transmembrane helix</keyword>
<feature type="chain" id="PRO_5040455376" description="Ig-like domain-containing protein" evidence="13">
    <location>
        <begin position="20"/>
        <end position="335"/>
    </location>
</feature>
<keyword evidence="8" id="KW-0675">Receptor</keyword>
<dbReference type="InterPro" id="IPR036179">
    <property type="entry name" value="Ig-like_dom_sf"/>
</dbReference>
<protein>
    <recommendedName>
        <fullName evidence="14">Ig-like domain-containing protein</fullName>
    </recommendedName>
</protein>
<evidence type="ECO:0000313" key="16">
    <source>
        <dbReference type="Proteomes" id="UP001153269"/>
    </source>
</evidence>
<feature type="region of interest" description="Disordered" evidence="11">
    <location>
        <begin position="187"/>
        <end position="217"/>
    </location>
</feature>
<dbReference type="GO" id="GO:0006955">
    <property type="term" value="P:immune response"/>
    <property type="evidence" value="ECO:0007669"/>
    <property type="project" value="TreeGrafter"/>
</dbReference>
<name>A0A9N7Z0U7_PLEPL</name>